<evidence type="ECO:0000313" key="2">
    <source>
        <dbReference type="EMBL" id="CDW87839.1"/>
    </source>
</evidence>
<dbReference type="InterPro" id="IPR036915">
    <property type="entry name" value="Cyclin-like_sf"/>
</dbReference>
<organism evidence="2 3">
    <name type="scientific">Stylonychia lemnae</name>
    <name type="common">Ciliate</name>
    <dbReference type="NCBI Taxonomy" id="5949"/>
    <lineage>
        <taxon>Eukaryota</taxon>
        <taxon>Sar</taxon>
        <taxon>Alveolata</taxon>
        <taxon>Ciliophora</taxon>
        <taxon>Intramacronucleata</taxon>
        <taxon>Spirotrichea</taxon>
        <taxon>Stichotrichia</taxon>
        <taxon>Sporadotrichida</taxon>
        <taxon>Oxytrichidae</taxon>
        <taxon>Stylonychinae</taxon>
        <taxon>Stylonychia</taxon>
    </lineage>
</organism>
<evidence type="ECO:0000313" key="3">
    <source>
        <dbReference type="Proteomes" id="UP000039865"/>
    </source>
</evidence>
<sequence length="187" mass="22293">MEEHPEFFDKQRFEEMKKTPSRESISDFMKALFDCAQFSPECCIISLIYINRMIAFTEMPLQATNWRPLILSSMLVAQKVWDDRYLQNSDFAFIYPFFVTDEVNRLEKKYNVTVKSNLYAKYYFELRCLHKENEKEFPLKPLTNEETRKLEISSFAYKDIYEGVGLKAKEKLNLSFGSLPPKNIWKQ</sequence>
<dbReference type="PANTHER" id="PTHR14248">
    <property type="entry name" value="CYCLIN Y, ISOFORM A"/>
    <property type="match status" value="1"/>
</dbReference>
<dbReference type="EMBL" id="CCKQ01015981">
    <property type="protein sequence ID" value="CDW87839.1"/>
    <property type="molecule type" value="Genomic_DNA"/>
</dbReference>
<dbReference type="CDD" id="cd20540">
    <property type="entry name" value="CYCLIN_CCNY_like"/>
    <property type="match status" value="1"/>
</dbReference>
<dbReference type="InterPro" id="IPR006671">
    <property type="entry name" value="Cyclin_N"/>
</dbReference>
<dbReference type="SUPFAM" id="SSF47954">
    <property type="entry name" value="Cyclin-like"/>
    <property type="match status" value="1"/>
</dbReference>
<proteinExistence type="predicted"/>
<keyword evidence="3" id="KW-1185">Reference proteome</keyword>
<dbReference type="InParanoid" id="A0A078B012"/>
<accession>A0A078B012</accession>
<reference evidence="2 3" key="1">
    <citation type="submission" date="2014-06" db="EMBL/GenBank/DDBJ databases">
        <authorList>
            <person name="Swart Estienne"/>
        </authorList>
    </citation>
    <scope>NUCLEOTIDE SEQUENCE [LARGE SCALE GENOMIC DNA]</scope>
    <source>
        <strain evidence="2 3">130c</strain>
    </source>
</reference>
<protein>
    <submittedName>
        <fullName evidence="2">N-terminal domain-containing protein</fullName>
    </submittedName>
</protein>
<dbReference type="Gene3D" id="1.10.472.10">
    <property type="entry name" value="Cyclin-like"/>
    <property type="match status" value="1"/>
</dbReference>
<gene>
    <name evidence="2" type="primary">Contig6496.g6949</name>
    <name evidence="2" type="ORF">STYLEM_16952</name>
</gene>
<evidence type="ECO:0000259" key="1">
    <source>
        <dbReference type="Pfam" id="PF00134"/>
    </source>
</evidence>
<name>A0A078B012_STYLE</name>
<dbReference type="Pfam" id="PF00134">
    <property type="entry name" value="Cyclin_N"/>
    <property type="match status" value="1"/>
</dbReference>
<dbReference type="OrthoDB" id="10250320at2759"/>
<dbReference type="Proteomes" id="UP000039865">
    <property type="component" value="Unassembled WGS sequence"/>
</dbReference>
<feature type="domain" description="Cyclin N-terminal" evidence="1">
    <location>
        <begin position="15"/>
        <end position="109"/>
    </location>
</feature>
<dbReference type="AlphaFoldDB" id="A0A078B012"/>